<dbReference type="SUPFAM" id="SSF55729">
    <property type="entry name" value="Acyl-CoA N-acyltransferases (Nat)"/>
    <property type="match status" value="1"/>
</dbReference>
<protein>
    <submittedName>
        <fullName evidence="2">Acetyltransferase (GNAT) domain-containing protein</fullName>
    </submittedName>
</protein>
<dbReference type="Pfam" id="PF00583">
    <property type="entry name" value="Acetyltransf_1"/>
    <property type="match status" value="1"/>
</dbReference>
<accession>A0A1H6Q8F9</accession>
<dbReference type="GO" id="GO:0016747">
    <property type="term" value="F:acyltransferase activity, transferring groups other than amino-acyl groups"/>
    <property type="evidence" value="ECO:0007669"/>
    <property type="project" value="InterPro"/>
</dbReference>
<name>A0A1H6Q8F9_9BACT</name>
<keyword evidence="3" id="KW-1185">Reference proteome</keyword>
<reference evidence="2 3" key="1">
    <citation type="submission" date="2016-10" db="EMBL/GenBank/DDBJ databases">
        <authorList>
            <person name="de Groot N.N."/>
        </authorList>
    </citation>
    <scope>NUCLEOTIDE SEQUENCE [LARGE SCALE GENOMIC DNA]</scope>
    <source>
        <strain evidence="2 3">DSM 19938</strain>
    </source>
</reference>
<dbReference type="EMBL" id="FNXY01000001">
    <property type="protein sequence ID" value="SEI37114.1"/>
    <property type="molecule type" value="Genomic_DNA"/>
</dbReference>
<dbReference type="InterPro" id="IPR000182">
    <property type="entry name" value="GNAT_dom"/>
</dbReference>
<dbReference type="AlphaFoldDB" id="A0A1H6Q8F9"/>
<dbReference type="OrthoDB" id="758560at2"/>
<dbReference type="PROSITE" id="PS51186">
    <property type="entry name" value="GNAT"/>
    <property type="match status" value="1"/>
</dbReference>
<gene>
    <name evidence="2" type="ORF">SAMN04487995_0059</name>
</gene>
<keyword evidence="2" id="KW-0808">Transferase</keyword>
<organism evidence="2 3">
    <name type="scientific">Dyadobacter koreensis</name>
    <dbReference type="NCBI Taxonomy" id="408657"/>
    <lineage>
        <taxon>Bacteria</taxon>
        <taxon>Pseudomonadati</taxon>
        <taxon>Bacteroidota</taxon>
        <taxon>Cytophagia</taxon>
        <taxon>Cytophagales</taxon>
        <taxon>Spirosomataceae</taxon>
        <taxon>Dyadobacter</taxon>
    </lineage>
</organism>
<sequence>MEILKSICTDIDTIFDLYKKGTEHQKKVAKKHWRGFDRFLVEKEISEGRQYKIIMDNTIACVFAIDYTDPFIWGEKNKDPAIYIHRIATNPDFRGKFFVRKIVEWAKEHARKKNKKFIRMDTGSGNEKLNTYYESCGFKYQGIVKLQGCDNLPAHYKDGTSSLFEIQLPYFPG</sequence>
<dbReference type="InterPro" id="IPR016181">
    <property type="entry name" value="Acyl_CoA_acyltransferase"/>
</dbReference>
<dbReference type="CDD" id="cd04301">
    <property type="entry name" value="NAT_SF"/>
    <property type="match status" value="1"/>
</dbReference>
<dbReference type="RefSeq" id="WP_090330573.1">
    <property type="nucleotide sequence ID" value="NZ_FNXY01000001.1"/>
</dbReference>
<dbReference type="Gene3D" id="3.40.630.30">
    <property type="match status" value="1"/>
</dbReference>
<evidence type="ECO:0000313" key="2">
    <source>
        <dbReference type="EMBL" id="SEI37114.1"/>
    </source>
</evidence>
<proteinExistence type="predicted"/>
<dbReference type="Proteomes" id="UP000199532">
    <property type="component" value="Unassembled WGS sequence"/>
</dbReference>
<evidence type="ECO:0000313" key="3">
    <source>
        <dbReference type="Proteomes" id="UP000199532"/>
    </source>
</evidence>
<dbReference type="STRING" id="408657.SAMN04487995_0059"/>
<evidence type="ECO:0000259" key="1">
    <source>
        <dbReference type="PROSITE" id="PS51186"/>
    </source>
</evidence>
<feature type="domain" description="N-acetyltransferase" evidence="1">
    <location>
        <begin position="1"/>
        <end position="159"/>
    </location>
</feature>